<evidence type="ECO:0000313" key="3">
    <source>
        <dbReference type="Proteomes" id="UP000484164"/>
    </source>
</evidence>
<gene>
    <name evidence="2" type="ORF">F8C82_10235</name>
</gene>
<dbReference type="InterPro" id="IPR012340">
    <property type="entry name" value="NA-bd_OB-fold"/>
</dbReference>
<name>A0A6L3ZEF2_9FLAO</name>
<dbReference type="Gene3D" id="2.40.50.140">
    <property type="entry name" value="Nucleic acid-binding proteins"/>
    <property type="match status" value="1"/>
</dbReference>
<protein>
    <submittedName>
        <fullName evidence="2">DUF3127 domain-containing protein</fullName>
    </submittedName>
</protein>
<evidence type="ECO:0000313" key="2">
    <source>
        <dbReference type="EMBL" id="KAB2816060.1"/>
    </source>
</evidence>
<feature type="region of interest" description="Disordered" evidence="1">
    <location>
        <begin position="90"/>
        <end position="122"/>
    </location>
</feature>
<dbReference type="RefSeq" id="WP_151693489.1">
    <property type="nucleotide sequence ID" value="NZ_BMGX01000001.1"/>
</dbReference>
<reference evidence="2 3" key="1">
    <citation type="submission" date="2019-10" db="EMBL/GenBank/DDBJ databases">
        <title>Genome sequence of Phaeocystidibacter marisrubri JCM30614 (type strain).</title>
        <authorList>
            <person name="Bowman J.P."/>
        </authorList>
    </citation>
    <scope>NUCLEOTIDE SEQUENCE [LARGE SCALE GENOMIC DNA]</scope>
    <source>
        <strain evidence="2 3">JCM 30614</strain>
    </source>
</reference>
<sequence>MELTGTVKKVFDEQQISSSFKKREMVLTTEEQYPQSIMVEFVQDKTDLLDRIKEGDRVNVSINIRGREWQSPQGETRYFVSIQGWKIQAEQPAAAAGGSEPPMDSYSASDFPSDEQEDDLPF</sequence>
<comment type="caution">
    <text evidence="2">The sequence shown here is derived from an EMBL/GenBank/DDBJ whole genome shotgun (WGS) entry which is preliminary data.</text>
</comment>
<keyword evidence="3" id="KW-1185">Reference proteome</keyword>
<dbReference type="EMBL" id="WBVQ01000002">
    <property type="protein sequence ID" value="KAB2816060.1"/>
    <property type="molecule type" value="Genomic_DNA"/>
</dbReference>
<dbReference type="InterPro" id="IPR021474">
    <property type="entry name" value="DUF3127"/>
</dbReference>
<organism evidence="2 3">
    <name type="scientific">Phaeocystidibacter marisrubri</name>
    <dbReference type="NCBI Taxonomy" id="1577780"/>
    <lineage>
        <taxon>Bacteria</taxon>
        <taxon>Pseudomonadati</taxon>
        <taxon>Bacteroidota</taxon>
        <taxon>Flavobacteriia</taxon>
        <taxon>Flavobacteriales</taxon>
        <taxon>Phaeocystidibacteraceae</taxon>
        <taxon>Phaeocystidibacter</taxon>
    </lineage>
</organism>
<dbReference type="SUPFAM" id="SSF50249">
    <property type="entry name" value="Nucleic acid-binding proteins"/>
    <property type="match status" value="1"/>
</dbReference>
<dbReference type="OrthoDB" id="598142at2"/>
<evidence type="ECO:0000256" key="1">
    <source>
        <dbReference type="SAM" id="MobiDB-lite"/>
    </source>
</evidence>
<dbReference type="AlphaFoldDB" id="A0A6L3ZEF2"/>
<dbReference type="Proteomes" id="UP000484164">
    <property type="component" value="Unassembled WGS sequence"/>
</dbReference>
<feature type="compositionally biased region" description="Acidic residues" evidence="1">
    <location>
        <begin position="112"/>
        <end position="122"/>
    </location>
</feature>
<accession>A0A6L3ZEF2</accession>
<dbReference type="Pfam" id="PF11325">
    <property type="entry name" value="DUF3127"/>
    <property type="match status" value="1"/>
</dbReference>
<proteinExistence type="predicted"/>